<keyword evidence="3 6" id="KW-0812">Transmembrane</keyword>
<reference evidence="8" key="1">
    <citation type="submission" date="2017-09" db="EMBL/GenBank/DDBJ databases">
        <title>Contemporary evolution of a Lepidopteran species, Heliothis virescens, in response to modern agricultural practices.</title>
        <authorList>
            <person name="Fritz M.L."/>
            <person name="Deyonke A.M."/>
            <person name="Papanicolaou A."/>
            <person name="Micinski S."/>
            <person name="Westbrook J."/>
            <person name="Gould F."/>
        </authorList>
    </citation>
    <scope>NUCLEOTIDE SEQUENCE [LARGE SCALE GENOMIC DNA]</scope>
    <source>
        <strain evidence="8">HvINT-</strain>
        <tissue evidence="8">Whole body</tissue>
    </source>
</reference>
<evidence type="ECO:0000256" key="5">
    <source>
        <dbReference type="ARBA" id="ARBA00023136"/>
    </source>
</evidence>
<dbReference type="Gene3D" id="2.160.20.80">
    <property type="entry name" value="E3 ubiquitin-protein ligase SopA"/>
    <property type="match status" value="1"/>
</dbReference>
<dbReference type="InterPro" id="IPR055415">
    <property type="entry name" value="LD_SV2"/>
</dbReference>
<feature type="transmembrane region" description="Helical" evidence="6">
    <location>
        <begin position="378"/>
        <end position="394"/>
    </location>
</feature>
<feature type="transmembrane region" description="Helical" evidence="6">
    <location>
        <begin position="197"/>
        <end position="215"/>
    </location>
</feature>
<dbReference type="PANTHER" id="PTHR23511">
    <property type="entry name" value="SYNAPTIC VESICLE GLYCOPROTEIN 2"/>
    <property type="match status" value="1"/>
</dbReference>
<sequence>MCARGRRSAALCACAGAAAAGSLLAAGLAAAALPQTGATTLIENKEHFSAWHRYLLLCTLPILASLVSLIWTQESPRYLLDAGREVDAMMVYQSIHSSNKVLVCGVAVAGAAEYRLGELALPGKRRPPALHHCRHSVSMVCYIRSSNKVLVCGVAVAGAAEYRLGELALPGKRRPPALHHCRHSVSMVCYIRSSNKVLVCGVAVAFWQSFFQLFSSTYRNTTLSLGGMLLFTMAIQYYLASYVPASVVKMDSDLFEASKKSYGNDTYTDVHYNTTLENIEFYNMTFNKCTIKDLLMSHVAFKNCSFNNVALSNIKTSFTTFEGCLFVNSTIIDTDMEVGRELDEWCTFTGTIIRGMRGGCSRHADLTSRLGGMTAEQSYVAHAMFVVMFVGLLPSSMRPPVAMCGACILLSPLVYIAQSETALYVVEAVYRFFIAMVFYSVGVIVVDTYPHNLRCTAHGLILSVTYMGCAVVRGAGDGGPLVSALLCAALAAAATAAALAANVH</sequence>
<dbReference type="InterPro" id="IPR036259">
    <property type="entry name" value="MFS_trans_sf"/>
</dbReference>
<name>A0A2A4IYC9_HELVI</name>
<evidence type="ECO:0000256" key="4">
    <source>
        <dbReference type="ARBA" id="ARBA00022989"/>
    </source>
</evidence>
<dbReference type="Pfam" id="PF23894">
    <property type="entry name" value="LD_SV2"/>
    <property type="match status" value="1"/>
</dbReference>
<dbReference type="SUPFAM" id="SSF141571">
    <property type="entry name" value="Pentapeptide repeat-like"/>
    <property type="match status" value="1"/>
</dbReference>
<dbReference type="PANTHER" id="PTHR23511:SF34">
    <property type="entry name" value="SYNAPTIC VESICLE GLYCOPROTEIN 2"/>
    <property type="match status" value="1"/>
</dbReference>
<dbReference type="EMBL" id="NWSH01005475">
    <property type="protein sequence ID" value="PCG64172.1"/>
    <property type="molecule type" value="Genomic_DNA"/>
</dbReference>
<dbReference type="Gene3D" id="1.20.1250.20">
    <property type="entry name" value="MFS general substrate transporter like domains"/>
    <property type="match status" value="1"/>
</dbReference>
<keyword evidence="2" id="KW-0813">Transport</keyword>
<feature type="transmembrane region" description="Helical" evidence="6">
    <location>
        <begin position="456"/>
        <end position="474"/>
    </location>
</feature>
<feature type="transmembrane region" description="Helical" evidence="6">
    <location>
        <begin position="400"/>
        <end position="417"/>
    </location>
</feature>
<comment type="caution">
    <text evidence="8">The sequence shown here is derived from an EMBL/GenBank/DDBJ whole genome shotgun (WGS) entry which is preliminary data.</text>
</comment>
<dbReference type="SUPFAM" id="SSF103473">
    <property type="entry name" value="MFS general substrate transporter"/>
    <property type="match status" value="1"/>
</dbReference>
<evidence type="ECO:0000256" key="6">
    <source>
        <dbReference type="SAM" id="Phobius"/>
    </source>
</evidence>
<keyword evidence="4 6" id="KW-1133">Transmembrane helix</keyword>
<evidence type="ECO:0000313" key="8">
    <source>
        <dbReference type="EMBL" id="PCG64172.1"/>
    </source>
</evidence>
<feature type="transmembrane region" description="Helical" evidence="6">
    <location>
        <begin position="54"/>
        <end position="71"/>
    </location>
</feature>
<dbReference type="GO" id="GO:0016020">
    <property type="term" value="C:membrane"/>
    <property type="evidence" value="ECO:0007669"/>
    <property type="project" value="UniProtKB-SubCell"/>
</dbReference>
<evidence type="ECO:0000256" key="2">
    <source>
        <dbReference type="ARBA" id="ARBA00022448"/>
    </source>
</evidence>
<dbReference type="AlphaFoldDB" id="A0A2A4IYC9"/>
<feature type="transmembrane region" description="Helical" evidence="6">
    <location>
        <begin position="481"/>
        <end position="501"/>
    </location>
</feature>
<keyword evidence="5 6" id="KW-0472">Membrane</keyword>
<proteinExistence type="predicted"/>
<evidence type="ECO:0000256" key="1">
    <source>
        <dbReference type="ARBA" id="ARBA00004141"/>
    </source>
</evidence>
<accession>A0A2A4IYC9</accession>
<organism evidence="8">
    <name type="scientific">Heliothis virescens</name>
    <name type="common">Tobacco budworm moth</name>
    <dbReference type="NCBI Taxonomy" id="7102"/>
    <lineage>
        <taxon>Eukaryota</taxon>
        <taxon>Metazoa</taxon>
        <taxon>Ecdysozoa</taxon>
        <taxon>Arthropoda</taxon>
        <taxon>Hexapoda</taxon>
        <taxon>Insecta</taxon>
        <taxon>Pterygota</taxon>
        <taxon>Neoptera</taxon>
        <taxon>Endopterygota</taxon>
        <taxon>Lepidoptera</taxon>
        <taxon>Glossata</taxon>
        <taxon>Ditrysia</taxon>
        <taxon>Noctuoidea</taxon>
        <taxon>Noctuidae</taxon>
        <taxon>Heliothinae</taxon>
        <taxon>Heliothis</taxon>
    </lineage>
</organism>
<comment type="subcellular location">
    <subcellularLocation>
        <location evidence="1">Membrane</location>
        <topology evidence="1">Multi-pass membrane protein</topology>
    </subcellularLocation>
</comment>
<evidence type="ECO:0000256" key="3">
    <source>
        <dbReference type="ARBA" id="ARBA00022692"/>
    </source>
</evidence>
<feature type="domain" description="SV2A/B/C luminal" evidence="7">
    <location>
        <begin position="260"/>
        <end position="339"/>
    </location>
</feature>
<gene>
    <name evidence="8" type="ORF">B5V51_11099</name>
</gene>
<evidence type="ECO:0000259" key="7">
    <source>
        <dbReference type="Pfam" id="PF23894"/>
    </source>
</evidence>
<feature type="transmembrane region" description="Helical" evidence="6">
    <location>
        <begin position="429"/>
        <end position="450"/>
    </location>
</feature>
<feature type="transmembrane region" description="Helical" evidence="6">
    <location>
        <begin position="221"/>
        <end position="240"/>
    </location>
</feature>
<dbReference type="STRING" id="7102.A0A2A4IYC9"/>
<protein>
    <recommendedName>
        <fullName evidence="7">SV2A/B/C luminal domain-containing protein</fullName>
    </recommendedName>
</protein>